<dbReference type="Pfam" id="PF24696">
    <property type="entry name" value="UGSC"/>
    <property type="match status" value="1"/>
</dbReference>
<dbReference type="EMBL" id="AZHW01000485">
    <property type="protein sequence ID" value="ETW99083.1"/>
    <property type="molecule type" value="Genomic_DNA"/>
</dbReference>
<accession>W4LLV5</accession>
<evidence type="ECO:0000313" key="3">
    <source>
        <dbReference type="Proteomes" id="UP000019141"/>
    </source>
</evidence>
<name>W4LLV5_ENTF1</name>
<dbReference type="InterPro" id="IPR057767">
    <property type="entry name" value="UGSC-like_dom"/>
</dbReference>
<dbReference type="HOGENOM" id="CLU_3041495_0_0_7"/>
<protein>
    <recommendedName>
        <fullName evidence="1">UGSC-like domain-containing protein</fullName>
    </recommendedName>
</protein>
<comment type="caution">
    <text evidence="2">The sequence shown here is derived from an EMBL/GenBank/DDBJ whole genome shotgun (WGS) entry which is preliminary data.</text>
</comment>
<feature type="domain" description="UGSC-like" evidence="1">
    <location>
        <begin position="1"/>
        <end position="43"/>
    </location>
</feature>
<reference evidence="2 3" key="1">
    <citation type="journal article" date="2014" name="Nature">
        <title>An environmental bacterial taxon with a large and distinct metabolic repertoire.</title>
        <authorList>
            <person name="Wilson M.C."/>
            <person name="Mori T."/>
            <person name="Ruckert C."/>
            <person name="Uria A.R."/>
            <person name="Helf M.J."/>
            <person name="Takada K."/>
            <person name="Gernert C."/>
            <person name="Steffens U.A."/>
            <person name="Heycke N."/>
            <person name="Schmitt S."/>
            <person name="Rinke C."/>
            <person name="Helfrich E.J."/>
            <person name="Brachmann A.O."/>
            <person name="Gurgui C."/>
            <person name="Wakimoto T."/>
            <person name="Kracht M."/>
            <person name="Crusemann M."/>
            <person name="Hentschel U."/>
            <person name="Abe I."/>
            <person name="Matsunaga S."/>
            <person name="Kalinowski J."/>
            <person name="Takeyama H."/>
            <person name="Piel J."/>
        </authorList>
    </citation>
    <scope>NUCLEOTIDE SEQUENCE [LARGE SCALE GENOMIC DNA]</scope>
    <source>
        <strain evidence="3">TSY1</strain>
    </source>
</reference>
<evidence type="ECO:0000259" key="1">
    <source>
        <dbReference type="Pfam" id="PF24696"/>
    </source>
</evidence>
<proteinExistence type="predicted"/>
<sequence>MAAMWGAPAFPIIFTQHPIAYLTPEQLRERAEEMIDQIEAILMGRTVSQAAVTA</sequence>
<organism evidence="2 3">
    <name type="scientific">Entotheonella factor</name>
    <dbReference type="NCBI Taxonomy" id="1429438"/>
    <lineage>
        <taxon>Bacteria</taxon>
        <taxon>Pseudomonadati</taxon>
        <taxon>Nitrospinota/Tectimicrobiota group</taxon>
        <taxon>Candidatus Tectimicrobiota</taxon>
        <taxon>Candidatus Entotheonellia</taxon>
        <taxon>Candidatus Entotheonellales</taxon>
        <taxon>Candidatus Entotheonellaceae</taxon>
        <taxon>Candidatus Entotheonella</taxon>
    </lineage>
</organism>
<gene>
    <name evidence="2" type="ORF">ETSY1_16255</name>
</gene>
<evidence type="ECO:0000313" key="2">
    <source>
        <dbReference type="EMBL" id="ETW99083.1"/>
    </source>
</evidence>
<dbReference type="AlphaFoldDB" id="W4LLV5"/>
<dbReference type="Proteomes" id="UP000019141">
    <property type="component" value="Unassembled WGS sequence"/>
</dbReference>
<keyword evidence="3" id="KW-1185">Reference proteome</keyword>